<reference evidence="4" key="1">
    <citation type="submission" date="2023-04" db="EMBL/GenBank/DDBJ databases">
        <title>Chromosome-level genome of Chaenocephalus aceratus.</title>
        <authorList>
            <person name="Park H."/>
        </authorList>
    </citation>
    <scope>NUCLEOTIDE SEQUENCE</scope>
    <source>
        <strain evidence="4">DE</strain>
        <tissue evidence="4">Muscle</tissue>
    </source>
</reference>
<dbReference type="EMBL" id="JASDAP010000025">
    <property type="protein sequence ID" value="KAK1880374.1"/>
    <property type="molecule type" value="Genomic_DNA"/>
</dbReference>
<evidence type="ECO:0000259" key="3">
    <source>
        <dbReference type="Pfam" id="PF00129"/>
    </source>
</evidence>
<evidence type="ECO:0000313" key="5">
    <source>
        <dbReference type="Proteomes" id="UP001228049"/>
    </source>
</evidence>
<keyword evidence="1" id="KW-0325">Glycoprotein</keyword>
<evidence type="ECO:0000256" key="2">
    <source>
        <dbReference type="SAM" id="SignalP"/>
    </source>
</evidence>
<comment type="caution">
    <text evidence="4">The sequence shown here is derived from an EMBL/GenBank/DDBJ whole genome shotgun (WGS) entry which is preliminary data.</text>
</comment>
<evidence type="ECO:0000256" key="1">
    <source>
        <dbReference type="ARBA" id="ARBA00023180"/>
    </source>
</evidence>
<keyword evidence="5" id="KW-1185">Reference proteome</keyword>
<feature type="chain" id="PRO_5042049047" evidence="2">
    <location>
        <begin position="21"/>
        <end position="110"/>
    </location>
</feature>
<name>A0AAD9BCQ0_DISEL</name>
<dbReference type="GO" id="GO:0005615">
    <property type="term" value="C:extracellular space"/>
    <property type="evidence" value="ECO:0007669"/>
    <property type="project" value="TreeGrafter"/>
</dbReference>
<dbReference type="Pfam" id="PF00129">
    <property type="entry name" value="MHC_I"/>
    <property type="match status" value="1"/>
</dbReference>
<feature type="signal peptide" evidence="2">
    <location>
        <begin position="1"/>
        <end position="20"/>
    </location>
</feature>
<dbReference type="InterPro" id="IPR011161">
    <property type="entry name" value="MHC_I-like_Ag-recog"/>
</dbReference>
<keyword evidence="2" id="KW-0732">Signal</keyword>
<dbReference type="AlphaFoldDB" id="A0AAD9BCQ0"/>
<feature type="domain" description="MHC class I-like antigen recognition-like" evidence="3">
    <location>
        <begin position="22"/>
        <end position="108"/>
    </location>
</feature>
<dbReference type="Proteomes" id="UP001228049">
    <property type="component" value="Unassembled WGS sequence"/>
</dbReference>
<dbReference type="SUPFAM" id="SSF54452">
    <property type="entry name" value="MHC antigen-recognition domain"/>
    <property type="match status" value="1"/>
</dbReference>
<gene>
    <name evidence="4" type="ORF">KUDE01_025899</name>
</gene>
<dbReference type="Gene3D" id="3.30.500.10">
    <property type="entry name" value="MHC class I-like antigen recognition-like"/>
    <property type="match status" value="1"/>
</dbReference>
<organism evidence="4 5">
    <name type="scientific">Dissostichus eleginoides</name>
    <name type="common">Patagonian toothfish</name>
    <name type="synonym">Dissostichus amissus</name>
    <dbReference type="NCBI Taxonomy" id="100907"/>
    <lineage>
        <taxon>Eukaryota</taxon>
        <taxon>Metazoa</taxon>
        <taxon>Chordata</taxon>
        <taxon>Craniata</taxon>
        <taxon>Vertebrata</taxon>
        <taxon>Euteleostomi</taxon>
        <taxon>Actinopterygii</taxon>
        <taxon>Neopterygii</taxon>
        <taxon>Teleostei</taxon>
        <taxon>Neoteleostei</taxon>
        <taxon>Acanthomorphata</taxon>
        <taxon>Eupercaria</taxon>
        <taxon>Perciformes</taxon>
        <taxon>Notothenioidei</taxon>
        <taxon>Nototheniidae</taxon>
        <taxon>Dissostichus</taxon>
    </lineage>
</organism>
<sequence length="110" mass="12623">MKMLLCLLLLGLVGPHCTSALNHSLKYLYTASSGVSHFPEFVTVVLVDEVPITCYDSNTKRVEPKQDWMLKITDEDPQYWERETLLREDSQQTFKVNIETAKQRFNLTGG</sequence>
<dbReference type="InterPro" id="IPR011162">
    <property type="entry name" value="MHC_I/II-like_Ag-recog"/>
</dbReference>
<dbReference type="InterPro" id="IPR050208">
    <property type="entry name" value="MHC_class-I_related"/>
</dbReference>
<protein>
    <submittedName>
        <fullName evidence="4">Major histocompatibility complex class I-related protein</fullName>
    </submittedName>
</protein>
<evidence type="ECO:0000313" key="4">
    <source>
        <dbReference type="EMBL" id="KAK1880374.1"/>
    </source>
</evidence>
<dbReference type="GO" id="GO:0006955">
    <property type="term" value="P:immune response"/>
    <property type="evidence" value="ECO:0007669"/>
    <property type="project" value="TreeGrafter"/>
</dbReference>
<accession>A0AAD9BCQ0</accession>
<dbReference type="PANTHER" id="PTHR16675">
    <property type="entry name" value="MHC CLASS I-RELATED"/>
    <property type="match status" value="1"/>
</dbReference>
<dbReference type="GO" id="GO:0009897">
    <property type="term" value="C:external side of plasma membrane"/>
    <property type="evidence" value="ECO:0007669"/>
    <property type="project" value="TreeGrafter"/>
</dbReference>
<dbReference type="InterPro" id="IPR037055">
    <property type="entry name" value="MHC_I-like_Ag-recog_sf"/>
</dbReference>
<dbReference type="PANTHER" id="PTHR16675:SF237">
    <property type="entry name" value="MHC CLASS I ANTIGEN TRANSCRIPT VARIANT 1-RELATED"/>
    <property type="match status" value="1"/>
</dbReference>
<proteinExistence type="predicted"/>